<dbReference type="STRING" id="118168.MC7420_5902"/>
<proteinExistence type="predicted"/>
<keyword evidence="3" id="KW-1185">Reference proteome</keyword>
<dbReference type="RefSeq" id="WP_006102784.1">
    <property type="nucleotide sequence ID" value="NZ_DS989855.1"/>
</dbReference>
<evidence type="ECO:0000313" key="3">
    <source>
        <dbReference type="Proteomes" id="UP000003835"/>
    </source>
</evidence>
<evidence type="ECO:0000313" key="2">
    <source>
        <dbReference type="EMBL" id="EDX74022.1"/>
    </source>
</evidence>
<feature type="compositionally biased region" description="Basic and acidic residues" evidence="1">
    <location>
        <begin position="97"/>
        <end position="109"/>
    </location>
</feature>
<dbReference type="EMBL" id="DS989855">
    <property type="protein sequence ID" value="EDX74022.1"/>
    <property type="molecule type" value="Genomic_DNA"/>
</dbReference>
<name>B4VVJ4_9CYAN</name>
<feature type="compositionally biased region" description="Basic and acidic residues" evidence="1">
    <location>
        <begin position="120"/>
        <end position="130"/>
    </location>
</feature>
<organism evidence="2 3">
    <name type="scientific">Coleofasciculus chthonoplastes PCC 7420</name>
    <dbReference type="NCBI Taxonomy" id="118168"/>
    <lineage>
        <taxon>Bacteria</taxon>
        <taxon>Bacillati</taxon>
        <taxon>Cyanobacteriota</taxon>
        <taxon>Cyanophyceae</taxon>
        <taxon>Coleofasciculales</taxon>
        <taxon>Coleofasciculaceae</taxon>
        <taxon>Coleofasciculus</taxon>
    </lineage>
</organism>
<sequence>MTQAQSRTYVTTTTNRGAVAFLNDAATVGYDAKIDSLKLLLEQTPPSKSKLNTKLQQNHDINKRQANSIIAYVEGAVKSAKVCRRNHLEQLQGKLKHTTEVQPEFRKENQSTLRLPTSRRTGEPRGKEESSQVPQA</sequence>
<dbReference type="AlphaFoldDB" id="B4VVJ4"/>
<protein>
    <submittedName>
        <fullName evidence="2">Uncharacterized protein</fullName>
    </submittedName>
</protein>
<gene>
    <name evidence="2" type="ORF">MC7420_5902</name>
</gene>
<feature type="region of interest" description="Disordered" evidence="1">
    <location>
        <begin position="91"/>
        <end position="136"/>
    </location>
</feature>
<feature type="compositionally biased region" description="Polar residues" evidence="1">
    <location>
        <begin position="110"/>
        <end position="119"/>
    </location>
</feature>
<reference evidence="2 3" key="1">
    <citation type="submission" date="2008-07" db="EMBL/GenBank/DDBJ databases">
        <authorList>
            <person name="Tandeau de Marsac N."/>
            <person name="Ferriera S."/>
            <person name="Johnson J."/>
            <person name="Kravitz S."/>
            <person name="Beeson K."/>
            <person name="Sutton G."/>
            <person name="Rogers Y.-H."/>
            <person name="Friedman R."/>
            <person name="Frazier M."/>
            <person name="Venter J.C."/>
        </authorList>
    </citation>
    <scope>NUCLEOTIDE SEQUENCE [LARGE SCALE GENOMIC DNA]</scope>
    <source>
        <strain evidence="2 3">PCC 7420</strain>
    </source>
</reference>
<dbReference type="Proteomes" id="UP000003835">
    <property type="component" value="Unassembled WGS sequence"/>
</dbReference>
<dbReference type="HOGENOM" id="CLU_1871887_0_0_3"/>
<evidence type="ECO:0000256" key="1">
    <source>
        <dbReference type="SAM" id="MobiDB-lite"/>
    </source>
</evidence>
<dbReference type="eggNOG" id="ENOG502ZSD5">
    <property type="taxonomic scope" value="Bacteria"/>
</dbReference>
<accession>B4VVJ4</accession>